<dbReference type="InParanoid" id="A0A0V1C0I7"/>
<name>A0A0V1C0I7_TRISP</name>
<sequence>MKGARKPIGSKMLDAVLSIWRLESRPSRLGVLGGMKDKWSLERFQHHRVSVDRLSVGIALSAAGSLLAHLCRWNPPDAISSSSWVASVLASSGDSQDVAKSSTYMLHSTSDAARGAVAWCRRACTLTVLTAKNGEQVKPKHTLVSRYLQTSCVSSLQRNQQAYRSSSRI</sequence>
<accession>A0A0V1C0I7</accession>
<protein>
    <submittedName>
        <fullName evidence="1">Uncharacterized protein</fullName>
    </submittedName>
</protein>
<organism evidence="1 2">
    <name type="scientific">Trichinella spiralis</name>
    <name type="common">Trichina worm</name>
    <dbReference type="NCBI Taxonomy" id="6334"/>
    <lineage>
        <taxon>Eukaryota</taxon>
        <taxon>Metazoa</taxon>
        <taxon>Ecdysozoa</taxon>
        <taxon>Nematoda</taxon>
        <taxon>Enoplea</taxon>
        <taxon>Dorylaimia</taxon>
        <taxon>Trichinellida</taxon>
        <taxon>Trichinellidae</taxon>
        <taxon>Trichinella</taxon>
    </lineage>
</organism>
<proteinExistence type="predicted"/>
<reference evidence="1 2" key="1">
    <citation type="submission" date="2015-01" db="EMBL/GenBank/DDBJ databases">
        <title>Evolution of Trichinella species and genotypes.</title>
        <authorList>
            <person name="Korhonen P.K."/>
            <person name="Edoardo P."/>
            <person name="Giuseppe L.R."/>
            <person name="Gasser R.B."/>
        </authorList>
    </citation>
    <scope>NUCLEOTIDE SEQUENCE [LARGE SCALE GENOMIC DNA]</scope>
    <source>
        <strain evidence="1">ISS3</strain>
    </source>
</reference>
<dbReference type="EMBL" id="JYDH01000003">
    <property type="protein sequence ID" value="KRY42696.1"/>
    <property type="molecule type" value="Genomic_DNA"/>
</dbReference>
<dbReference type="AlphaFoldDB" id="A0A0V1C0I7"/>
<evidence type="ECO:0000313" key="1">
    <source>
        <dbReference type="EMBL" id="KRY42696.1"/>
    </source>
</evidence>
<keyword evidence="2" id="KW-1185">Reference proteome</keyword>
<dbReference type="Proteomes" id="UP000054776">
    <property type="component" value="Unassembled WGS sequence"/>
</dbReference>
<comment type="caution">
    <text evidence="1">The sequence shown here is derived from an EMBL/GenBank/DDBJ whole genome shotgun (WGS) entry which is preliminary data.</text>
</comment>
<gene>
    <name evidence="1" type="ORF">T01_13276</name>
</gene>
<dbReference type="OrthoDB" id="5919774at2759"/>
<evidence type="ECO:0000313" key="2">
    <source>
        <dbReference type="Proteomes" id="UP000054776"/>
    </source>
</evidence>